<protein>
    <submittedName>
        <fullName evidence="1">Uncharacterized protein</fullName>
    </submittedName>
</protein>
<accession>A0A0C3ALY9</accession>
<evidence type="ECO:0000313" key="1">
    <source>
        <dbReference type="EMBL" id="KIM74918.1"/>
    </source>
</evidence>
<name>A0A0C3ALY9_PILCF</name>
<reference evidence="2" key="2">
    <citation type="submission" date="2015-01" db="EMBL/GenBank/DDBJ databases">
        <title>Evolutionary Origins and Diversification of the Mycorrhizal Mutualists.</title>
        <authorList>
            <consortium name="DOE Joint Genome Institute"/>
            <consortium name="Mycorrhizal Genomics Consortium"/>
            <person name="Kohler A."/>
            <person name="Kuo A."/>
            <person name="Nagy L.G."/>
            <person name="Floudas D."/>
            <person name="Copeland A."/>
            <person name="Barry K.W."/>
            <person name="Cichocki N."/>
            <person name="Veneault-Fourrey C."/>
            <person name="LaButti K."/>
            <person name="Lindquist E.A."/>
            <person name="Lipzen A."/>
            <person name="Lundell T."/>
            <person name="Morin E."/>
            <person name="Murat C."/>
            <person name="Riley R."/>
            <person name="Ohm R."/>
            <person name="Sun H."/>
            <person name="Tunlid A."/>
            <person name="Henrissat B."/>
            <person name="Grigoriev I.V."/>
            <person name="Hibbett D.S."/>
            <person name="Martin F."/>
        </authorList>
    </citation>
    <scope>NUCLEOTIDE SEQUENCE [LARGE SCALE GENOMIC DNA]</scope>
    <source>
        <strain evidence="2">F 1598</strain>
    </source>
</reference>
<dbReference type="InParanoid" id="A0A0C3ALY9"/>
<sequence>MSKEITARELAGFTTGKLTTLANHLLQCDFCLEEVKNKAWAWKGSKSESDDNTGMYVPSPRWSFNSLSDPEVQKLFHNFILEVSVPTCRKLSTTILTCEIGKICAEVKNMSKGINLLKKMVDKWVYLENELELEPIGACGDALRDEWKMRNELLKLKPHALITDCWSHQEVPLMLSNYYKDNPKVAAIVHAVI</sequence>
<dbReference type="OrthoDB" id="2617191at2759"/>
<gene>
    <name evidence="1" type="ORF">PILCRDRAFT_92347</name>
</gene>
<proteinExistence type="predicted"/>
<organism evidence="1 2">
    <name type="scientific">Piloderma croceum (strain F 1598)</name>
    <dbReference type="NCBI Taxonomy" id="765440"/>
    <lineage>
        <taxon>Eukaryota</taxon>
        <taxon>Fungi</taxon>
        <taxon>Dikarya</taxon>
        <taxon>Basidiomycota</taxon>
        <taxon>Agaricomycotina</taxon>
        <taxon>Agaricomycetes</taxon>
        <taxon>Agaricomycetidae</taxon>
        <taxon>Atheliales</taxon>
        <taxon>Atheliaceae</taxon>
        <taxon>Piloderma</taxon>
    </lineage>
</organism>
<dbReference type="Proteomes" id="UP000054166">
    <property type="component" value="Unassembled WGS sequence"/>
</dbReference>
<dbReference type="EMBL" id="KN833053">
    <property type="protein sequence ID" value="KIM74918.1"/>
    <property type="molecule type" value="Genomic_DNA"/>
</dbReference>
<reference evidence="1 2" key="1">
    <citation type="submission" date="2014-04" db="EMBL/GenBank/DDBJ databases">
        <authorList>
            <consortium name="DOE Joint Genome Institute"/>
            <person name="Kuo A."/>
            <person name="Tarkka M."/>
            <person name="Buscot F."/>
            <person name="Kohler A."/>
            <person name="Nagy L.G."/>
            <person name="Floudas D."/>
            <person name="Copeland A."/>
            <person name="Barry K.W."/>
            <person name="Cichocki N."/>
            <person name="Veneault-Fourrey C."/>
            <person name="LaButti K."/>
            <person name="Lindquist E.A."/>
            <person name="Lipzen A."/>
            <person name="Lundell T."/>
            <person name="Morin E."/>
            <person name="Murat C."/>
            <person name="Sun H."/>
            <person name="Tunlid A."/>
            <person name="Henrissat B."/>
            <person name="Grigoriev I.V."/>
            <person name="Hibbett D.S."/>
            <person name="Martin F."/>
            <person name="Nordberg H.P."/>
            <person name="Cantor M.N."/>
            <person name="Hua S.X."/>
        </authorList>
    </citation>
    <scope>NUCLEOTIDE SEQUENCE [LARGE SCALE GENOMIC DNA]</scope>
    <source>
        <strain evidence="1 2">F 1598</strain>
    </source>
</reference>
<dbReference type="HOGENOM" id="CLU_1409298_0_0_1"/>
<keyword evidence="2" id="KW-1185">Reference proteome</keyword>
<evidence type="ECO:0000313" key="2">
    <source>
        <dbReference type="Proteomes" id="UP000054166"/>
    </source>
</evidence>
<dbReference type="AlphaFoldDB" id="A0A0C3ALY9"/>